<feature type="binding site" evidence="6">
    <location>
        <begin position="517"/>
        <end position="518"/>
    </location>
    <ligand>
        <name>alpha-maltose 1-phosphate</name>
        <dbReference type="ChEBI" id="CHEBI:63576"/>
    </ligand>
</feature>
<evidence type="ECO:0000256" key="3">
    <source>
        <dbReference type="ARBA" id="ARBA00022679"/>
    </source>
</evidence>
<evidence type="ECO:0000259" key="7">
    <source>
        <dbReference type="SMART" id="SM00642"/>
    </source>
</evidence>
<reference evidence="8 9" key="1">
    <citation type="submission" date="2023-09" db="EMBL/GenBank/DDBJ databases">
        <authorList>
            <person name="Golyshina O.V."/>
            <person name="Lunev E.A."/>
            <person name="Bargiela R."/>
            <person name="Gaines M.C."/>
            <person name="Daum B."/>
            <person name="Bale N.J."/>
            <person name="Koenen M."/>
            <person name="Sinninghe Damst J.S."/>
            <person name="Yakimov M."/>
            <person name="Golyshin P.N."/>
        </authorList>
    </citation>
    <scope>NUCLEOTIDE SEQUENCE [LARGE SCALE GENOMIC DNA]</scope>
    <source>
        <strain evidence="8 9">M1</strain>
    </source>
</reference>
<evidence type="ECO:0000256" key="1">
    <source>
        <dbReference type="ARBA" id="ARBA00011738"/>
    </source>
</evidence>
<sequence>MESDGRIAIENVWPQLECGKFSAKAVVGDKFTVKADIFTHGTDLISANLKFRPQGSAVWESIPMQLEDNDRWSGRFEIPTTGFYEYTIEAWVDKFATQSRNIASWIMGGESIDADLKVAISMLKDIATRCGSKDSAFIRKKIAAIGRSDPADVPHLLNDPGLLSIVRQYGEKKDLTTFSPVMRVSVDRVKAGFSSWYEIFPRSQGNKPGVSGTFRDCEKKLDYISSMGFDVLYLTPIHPIGITERRGKNGARKAMPGDPGSPWAIGNSFGGHDAINPDLGTMDDFIHLINVAKKKGLEIAMDLAFQCSPDHPYVKDHPEWFYHRPDGTIRYAENPPKKYYDIYPLNFDSPEKENLWKELKRVILFWIEKGVKIFRVDNPHTKPLDFWKWILNEVKKDHDDVIFLAEAFTRPKLMYELSKIGFSMSYTYFTWRNYDFEIREYFSELSSPELKSHFRPMIFTNTPDILPPILQKAGRPAFMFRSVLAATLSPLWGIYSGFEICENQAVPGTEEYLNSEKYEIRNRNFDEPGNIRELITKLNAIRRSEKALQSIGNVQFHQSDNPNIIFYTRQSNDGKEALMVAVNLNPDQVHSATVRVPLSLVGADESKPYKVRDLLTGDLYVWNGEYNYVRLIPGERPAHILKVER</sequence>
<dbReference type="PANTHER" id="PTHR47786:SF2">
    <property type="entry name" value="GLYCOSYL HYDROLASE FAMILY 13 CATALYTIC DOMAIN-CONTAINING PROTEIN"/>
    <property type="match status" value="1"/>
</dbReference>
<organism evidence="8 9">
    <name type="scientific">Oxyplasma meridianum</name>
    <dbReference type="NCBI Taxonomy" id="3073602"/>
    <lineage>
        <taxon>Archaea</taxon>
        <taxon>Methanobacteriati</taxon>
        <taxon>Thermoplasmatota</taxon>
        <taxon>Thermoplasmata</taxon>
        <taxon>Thermoplasmatales</taxon>
        <taxon>Thermoplasmataceae</taxon>
        <taxon>Oxyplasma</taxon>
    </lineage>
</organism>
<evidence type="ECO:0000256" key="4">
    <source>
        <dbReference type="ARBA" id="ARBA00023277"/>
    </source>
</evidence>
<dbReference type="GO" id="GO:0004553">
    <property type="term" value="F:hydrolase activity, hydrolyzing O-glycosyl compounds"/>
    <property type="evidence" value="ECO:0007669"/>
    <property type="project" value="InterPro"/>
</dbReference>
<evidence type="ECO:0000256" key="2">
    <source>
        <dbReference type="ARBA" id="ARBA00022676"/>
    </source>
</evidence>
<evidence type="ECO:0000256" key="6">
    <source>
        <dbReference type="HAMAP-Rule" id="MF_02124"/>
    </source>
</evidence>
<dbReference type="Gene3D" id="2.60.40.10">
    <property type="entry name" value="Immunoglobulins"/>
    <property type="match status" value="1"/>
</dbReference>
<feature type="binding site" evidence="6">
    <location>
        <position position="378"/>
    </location>
    <ligand>
        <name>alpha-maltose 1-phosphate</name>
        <dbReference type="ChEBI" id="CHEBI:63576"/>
    </ligand>
</feature>
<comment type="function">
    <text evidence="6">Maltosyltransferase that uses maltose 1-phosphate (M1P) as the sugar donor to elongate linear or branched alpha-(1-&gt;4)-glucans. Is involved in a branched alpha-glucan biosynthetic pathway from trehalose, together with TreS, Mak and GlgB.</text>
</comment>
<proteinExistence type="inferred from homology"/>
<dbReference type="InterPro" id="IPR013783">
    <property type="entry name" value="Ig-like_fold"/>
</dbReference>
<keyword evidence="3 6" id="KW-0808">Transferase</keyword>
<keyword evidence="2 6" id="KW-0328">Glycosyltransferase</keyword>
<dbReference type="InterPro" id="IPR006047">
    <property type="entry name" value="GH13_cat_dom"/>
</dbReference>
<comment type="similarity">
    <text evidence="6">Belongs to the glycosyl hydrolase 13 family. GlgE subfamily.</text>
</comment>
<dbReference type="SMART" id="SM00642">
    <property type="entry name" value="Aamy"/>
    <property type="match status" value="1"/>
</dbReference>
<feature type="binding site" evidence="6">
    <location>
        <position position="306"/>
    </location>
    <ligand>
        <name>alpha-maltose 1-phosphate</name>
        <dbReference type="ChEBI" id="CHEBI:63576"/>
    </ligand>
</feature>
<feature type="active site" description="Proton donor" evidence="6">
    <location>
        <position position="406"/>
    </location>
</feature>
<dbReference type="Gene3D" id="1.20.58.80">
    <property type="entry name" value="Phosphotransferase system, lactose/cellobiose-type IIA subunit"/>
    <property type="match status" value="1"/>
</dbReference>
<dbReference type="InterPro" id="IPR021828">
    <property type="entry name" value="GlgE_dom_N/S"/>
</dbReference>
<feature type="domain" description="Glycosyl hydrolase family 13 catalytic" evidence="7">
    <location>
        <begin position="198"/>
        <end position="542"/>
    </location>
</feature>
<evidence type="ECO:0000313" key="9">
    <source>
        <dbReference type="Proteomes" id="UP001451606"/>
    </source>
</evidence>
<feature type="active site" description="Nucleophile" evidence="6">
    <location>
        <position position="377"/>
    </location>
</feature>
<dbReference type="Pfam" id="PF00128">
    <property type="entry name" value="Alpha-amylase"/>
    <property type="match status" value="1"/>
</dbReference>
<accession>A0AAX4NE03</accession>
<dbReference type="Gene3D" id="3.20.20.80">
    <property type="entry name" value="Glycosidases"/>
    <property type="match status" value="1"/>
</dbReference>
<dbReference type="InterPro" id="IPR017853">
    <property type="entry name" value="GH"/>
</dbReference>
<protein>
    <recommendedName>
        <fullName evidence="6">Alpha-1,4-glucan:maltose-1-phosphate maltosyltransferase</fullName>
        <shortName evidence="6">GMPMT</shortName>
        <ecNumber evidence="6">2.4.99.16</ecNumber>
    </recommendedName>
    <alternativeName>
        <fullName evidence="6">(1-&gt;4)-alpha-D-glucan:maltose-1-phosphate alpha-D-maltosyltransferase</fullName>
    </alternativeName>
</protein>
<dbReference type="InterPro" id="IPR049171">
    <property type="entry name" value="GLGE_C"/>
</dbReference>
<keyword evidence="4 6" id="KW-0119">Carbohydrate metabolism</keyword>
<feature type="binding site" evidence="6">
    <location>
        <position position="341"/>
    </location>
    <ligand>
        <name>alpha-maltose 1-phosphate</name>
        <dbReference type="ChEBI" id="CHEBI:63576"/>
    </ligand>
</feature>
<keyword evidence="9" id="KW-1185">Reference proteome</keyword>
<dbReference type="PANTHER" id="PTHR47786">
    <property type="entry name" value="ALPHA-1,4-GLUCAN:MALTOSE-1-PHOSPHATE MALTOSYLTRANSFERASE"/>
    <property type="match status" value="1"/>
</dbReference>
<dbReference type="EMBL" id="CP133772">
    <property type="protein sequence ID" value="WYX99622.1"/>
    <property type="molecule type" value="Genomic_DNA"/>
</dbReference>
<dbReference type="InterPro" id="IPR013780">
    <property type="entry name" value="Glyco_hydro_b"/>
</dbReference>
<evidence type="ECO:0000313" key="8">
    <source>
        <dbReference type="EMBL" id="WYX99622.1"/>
    </source>
</evidence>
<dbReference type="RefSeq" id="WP_393971590.1">
    <property type="nucleotide sequence ID" value="NZ_CP133772.1"/>
</dbReference>
<dbReference type="Gene3D" id="2.60.40.1180">
    <property type="entry name" value="Golgi alpha-mannosidase II"/>
    <property type="match status" value="1"/>
</dbReference>
<feature type="site" description="Transition state stabilizer" evidence="6">
    <location>
        <position position="464"/>
    </location>
</feature>
<feature type="binding site" evidence="6">
    <location>
        <position position="246"/>
    </location>
    <ligand>
        <name>alpha-maltose 1-phosphate</name>
        <dbReference type="ChEBI" id="CHEBI:63576"/>
    </ligand>
</feature>
<comment type="subunit">
    <text evidence="1 6">Homodimer.</text>
</comment>
<name>A0AAX4NE03_9ARCH</name>
<gene>
    <name evidence="6" type="primary">glgE</name>
    <name evidence="8" type="ORF">OXIME_000157</name>
</gene>
<dbReference type="Pfam" id="PF11896">
    <property type="entry name" value="GlgE_dom_N_S"/>
    <property type="match status" value="1"/>
</dbReference>
<dbReference type="KEGG" id="omr:OXIME_000157"/>
<comment type="catalytic activity">
    <reaction evidence="5 6">
        <text>alpha-maltose 1-phosphate + [(1-&gt;4)-alpha-D-glucosyl](n) = [(1-&gt;4)-alpha-D-glucosyl](n+2) + phosphate</text>
        <dbReference type="Rhea" id="RHEA:42692"/>
        <dbReference type="Rhea" id="RHEA-COMP:9584"/>
        <dbReference type="Rhea" id="RHEA-COMP:10183"/>
        <dbReference type="ChEBI" id="CHEBI:15444"/>
        <dbReference type="ChEBI" id="CHEBI:43474"/>
        <dbReference type="ChEBI" id="CHEBI:63576"/>
        <dbReference type="EC" id="2.4.99.16"/>
    </reaction>
</comment>
<dbReference type="AlphaFoldDB" id="A0AAX4NE03"/>
<evidence type="ECO:0000256" key="5">
    <source>
        <dbReference type="ARBA" id="ARBA00048735"/>
    </source>
</evidence>
<dbReference type="GO" id="GO:0016758">
    <property type="term" value="F:hexosyltransferase activity"/>
    <property type="evidence" value="ECO:0007669"/>
    <property type="project" value="UniProtKB-UniRule"/>
</dbReference>
<dbReference type="InterPro" id="IPR026585">
    <property type="entry name" value="GlgE"/>
</dbReference>
<dbReference type="Proteomes" id="UP001451606">
    <property type="component" value="Chromosome"/>
</dbReference>
<dbReference type="GO" id="GO:0030979">
    <property type="term" value="P:alpha-glucan biosynthetic process"/>
    <property type="evidence" value="ECO:0007669"/>
    <property type="project" value="UniProtKB-UniRule"/>
</dbReference>
<dbReference type="EC" id="2.4.99.16" evidence="6"/>
<dbReference type="SUPFAM" id="SSF51011">
    <property type="entry name" value="Glycosyl hydrolase domain"/>
    <property type="match status" value="1"/>
</dbReference>
<dbReference type="GeneID" id="95966880"/>
<dbReference type="HAMAP" id="MF_02124">
    <property type="entry name" value="GlgE"/>
    <property type="match status" value="1"/>
</dbReference>
<dbReference type="SUPFAM" id="SSF51445">
    <property type="entry name" value="(Trans)glycosidases"/>
    <property type="match status" value="1"/>
</dbReference>
<dbReference type="CDD" id="cd11344">
    <property type="entry name" value="AmyAc_GlgE_like"/>
    <property type="match status" value="1"/>
</dbReference>
<dbReference type="Pfam" id="PF21702">
    <property type="entry name" value="GLGE_C"/>
    <property type="match status" value="1"/>
</dbReference>